<dbReference type="EMBL" id="AIMD01000049">
    <property type="protein sequence ID" value="EJF92968.1"/>
    <property type="molecule type" value="Genomic_DNA"/>
</dbReference>
<protein>
    <submittedName>
        <fullName evidence="1">Uncharacterized protein</fullName>
    </submittedName>
</protein>
<dbReference type="Proteomes" id="UP000002648">
    <property type="component" value="Unassembled WGS sequence"/>
</dbReference>
<name>A0A9P2RYF0_BARTA</name>
<sequence>MHTVIFLFSILVLFENNNTNNLNQYNKFYQTYLNEIYKELEYREKVEIAKEYIEAFKGAIKSVILWNMMRGSFGDI</sequence>
<reference evidence="1 2" key="1">
    <citation type="submission" date="2012-03" db="EMBL/GenBank/DDBJ databases">
        <title>The Genome Sequence of Bartonella taylorii 8TBB.</title>
        <authorList>
            <consortium name="The Broad Institute Genome Sequencing Platform"/>
            <consortium name="The Broad Institute Genome Sequencing Center for Infectious Disease"/>
            <person name="Feldgarden M."/>
            <person name="Kirby J."/>
            <person name="Kosoy M."/>
            <person name="Birtles R."/>
            <person name="Probert W.S."/>
            <person name="Chiaraviglio L."/>
            <person name="Young S.K."/>
            <person name="Zeng Q."/>
            <person name="Gargeya S."/>
            <person name="Fitzgerald M."/>
            <person name="Haas B."/>
            <person name="Abouelleil A."/>
            <person name="Alvarado L."/>
            <person name="Arachchi H.M."/>
            <person name="Berlin A."/>
            <person name="Chapman S.B."/>
            <person name="Gearin G."/>
            <person name="Goldberg J."/>
            <person name="Griggs A."/>
            <person name="Gujja S."/>
            <person name="Hansen M."/>
            <person name="Heiman D."/>
            <person name="Howarth C."/>
            <person name="Larimer J."/>
            <person name="Lui A."/>
            <person name="MacDonald P.J.P."/>
            <person name="McCowen C."/>
            <person name="Montmayeur A."/>
            <person name="Murphy C."/>
            <person name="Neiman D."/>
            <person name="Pearson M."/>
            <person name="Priest M."/>
            <person name="Roberts A."/>
            <person name="Saif S."/>
            <person name="Shea T."/>
            <person name="Sisk P."/>
            <person name="Stolte C."/>
            <person name="Sykes S."/>
            <person name="Wortman J."/>
            <person name="Nusbaum C."/>
            <person name="Birren B."/>
        </authorList>
    </citation>
    <scope>NUCLEOTIDE SEQUENCE [LARGE SCALE GENOMIC DNA]</scope>
    <source>
        <strain evidence="1 2">8TBB</strain>
    </source>
</reference>
<gene>
    <name evidence="1" type="ORF">ME9_01410</name>
</gene>
<accession>A0A9P2RYF0</accession>
<keyword evidence="2" id="KW-1185">Reference proteome</keyword>
<dbReference type="AlphaFoldDB" id="A0A9P2RYF0"/>
<proteinExistence type="predicted"/>
<organism evidence="1 2">
    <name type="scientific">Bartonella taylorii 8TBB</name>
    <dbReference type="NCBI Taxonomy" id="1094560"/>
    <lineage>
        <taxon>Bacteria</taxon>
        <taxon>Pseudomonadati</taxon>
        <taxon>Pseudomonadota</taxon>
        <taxon>Alphaproteobacteria</taxon>
        <taxon>Hyphomicrobiales</taxon>
        <taxon>Bartonellaceae</taxon>
        <taxon>Bartonella</taxon>
    </lineage>
</organism>
<comment type="caution">
    <text evidence="1">The sequence shown here is derived from an EMBL/GenBank/DDBJ whole genome shotgun (WGS) entry which is preliminary data.</text>
</comment>
<evidence type="ECO:0000313" key="2">
    <source>
        <dbReference type="Proteomes" id="UP000002648"/>
    </source>
</evidence>
<evidence type="ECO:0000313" key="1">
    <source>
        <dbReference type="EMBL" id="EJF92968.1"/>
    </source>
</evidence>